<evidence type="ECO:0000313" key="6">
    <source>
        <dbReference type="Proteomes" id="UP001054892"/>
    </source>
</evidence>
<protein>
    <submittedName>
        <fullName evidence="3">Lipoprotein</fullName>
    </submittedName>
</protein>
<sequence length="229" mass="24530">MLALFTSLLGLGGCVHNAPVPMYQLDSGTAELPDQSAGMAVLLGPVSVADYLQRETLLQRQPDGSLTASTDGRWAGSLAGDIDQLLLRQLSWRLDSQRLVLAPSTPGFTPEIQVLLTISRLDSGPQRPAVLEAQWRLLDKAGQLRDSRLVRLEQPHSGTAADQVRAQSQLLQQLAEQLAGAVKPLAGQPTAAAEEPRKANAAPARSRGPTPPKIPLAAPVRTDVEVFRF</sequence>
<organism evidence="3 5">
    <name type="scientific">Pseudomonas tohonis</name>
    <dbReference type="NCBI Taxonomy" id="2725477"/>
    <lineage>
        <taxon>Bacteria</taxon>
        <taxon>Pseudomonadati</taxon>
        <taxon>Pseudomonadota</taxon>
        <taxon>Gammaproteobacteria</taxon>
        <taxon>Pseudomonadales</taxon>
        <taxon>Pseudomonadaceae</taxon>
        <taxon>Pseudomonas</taxon>
    </lineage>
</organism>
<dbReference type="AlphaFoldDB" id="A0A6J4EDK8"/>
<accession>A0A6J4EDK8</accession>
<keyword evidence="6" id="KW-1185">Reference proteome</keyword>
<dbReference type="Pfam" id="PF03886">
    <property type="entry name" value="ABC_trans_aux"/>
    <property type="match status" value="1"/>
</dbReference>
<evidence type="ECO:0000313" key="3">
    <source>
        <dbReference type="EMBL" id="BCG27326.1"/>
    </source>
</evidence>
<dbReference type="EMBL" id="BQKM01000005">
    <property type="protein sequence ID" value="GJN52831.1"/>
    <property type="molecule type" value="Genomic_DNA"/>
</dbReference>
<proteinExistence type="predicted"/>
<evidence type="ECO:0000259" key="2">
    <source>
        <dbReference type="Pfam" id="PF03886"/>
    </source>
</evidence>
<dbReference type="EMBL" id="AP023189">
    <property type="protein sequence ID" value="BCG27326.1"/>
    <property type="molecule type" value="Genomic_DNA"/>
</dbReference>
<name>A0A6J4EDK8_9PSED</name>
<evidence type="ECO:0000313" key="5">
    <source>
        <dbReference type="Proteomes" id="UP000509383"/>
    </source>
</evidence>
<dbReference type="Gene3D" id="3.40.50.10610">
    <property type="entry name" value="ABC-type transport auxiliary lipoprotein component"/>
    <property type="match status" value="1"/>
</dbReference>
<evidence type="ECO:0000256" key="1">
    <source>
        <dbReference type="SAM" id="MobiDB-lite"/>
    </source>
</evidence>
<feature type="region of interest" description="Disordered" evidence="1">
    <location>
        <begin position="186"/>
        <end position="217"/>
    </location>
</feature>
<dbReference type="Proteomes" id="UP001054892">
    <property type="component" value="Unassembled WGS sequence"/>
</dbReference>
<dbReference type="InterPro" id="IPR005586">
    <property type="entry name" value="ABC_trans_aux"/>
</dbReference>
<evidence type="ECO:0000313" key="4">
    <source>
        <dbReference type="EMBL" id="GJN52831.1"/>
    </source>
</evidence>
<dbReference type="SUPFAM" id="SSF159594">
    <property type="entry name" value="XCC0632-like"/>
    <property type="match status" value="1"/>
</dbReference>
<keyword evidence="3" id="KW-0449">Lipoprotein</keyword>
<dbReference type="Proteomes" id="UP000509383">
    <property type="component" value="Chromosome"/>
</dbReference>
<dbReference type="KEGG" id="ptw:TUM18999_55170"/>
<feature type="domain" description="ABC-type transport auxiliary lipoprotein component" evidence="2">
    <location>
        <begin position="23"/>
        <end position="179"/>
    </location>
</feature>
<gene>
    <name evidence="3" type="ORF">TUM18999_55170</name>
    <name evidence="4" type="ORF">TUM20286_25830</name>
</gene>
<reference evidence="3 5" key="1">
    <citation type="submission" date="2020-05" db="EMBL/GenBank/DDBJ databases">
        <title>Characterization of novel class B3 metallo-beta-lactamase from novel Pseudomonas species.</title>
        <authorList>
            <person name="Yamada K."/>
            <person name="Aoki K."/>
            <person name="Ishii Y."/>
        </authorList>
    </citation>
    <scope>NUCLEOTIDE SEQUENCE [LARGE SCALE GENOMIC DNA]</scope>
    <source>
        <strain evidence="3 5">TUM18999</strain>
        <strain evidence="4 6">TUM20286</strain>
    </source>
</reference>